<dbReference type="PANTHER" id="PTHR39966">
    <property type="entry name" value="BLL2471 PROTEIN-RELATED"/>
    <property type="match status" value="1"/>
</dbReference>
<dbReference type="Pfam" id="PF01814">
    <property type="entry name" value="Hemerythrin"/>
    <property type="match status" value="1"/>
</dbReference>
<gene>
    <name evidence="2" type="ORF">B1B_09872</name>
</gene>
<sequence>MATGYDPIAVLMEEHQSFLRRLGEVRADLRRLSEEGRGRRGVTTSVSTFADFLAKEVDGFHGRKEEEGLFPILVRHIGSEGGPVGVMLDEHELLRSHQKTLARNVPKLETDHEAVDAWTAVVAATDSVDHTLALHIDKEDQVLFPMARAVLSPAEMSEVAQICQEIEVQLGVGLGEGRPAPRDLR</sequence>
<reference evidence="2" key="1">
    <citation type="submission" date="2013-08" db="EMBL/GenBank/DDBJ databases">
        <authorList>
            <person name="Mendez C."/>
            <person name="Richter M."/>
            <person name="Ferrer M."/>
            <person name="Sanchez J."/>
        </authorList>
    </citation>
    <scope>NUCLEOTIDE SEQUENCE</scope>
</reference>
<dbReference type="Gene3D" id="1.20.120.520">
    <property type="entry name" value="nmb1532 protein domain like"/>
    <property type="match status" value="1"/>
</dbReference>
<dbReference type="GO" id="GO:0005886">
    <property type="term" value="C:plasma membrane"/>
    <property type="evidence" value="ECO:0007669"/>
    <property type="project" value="TreeGrafter"/>
</dbReference>
<name>T1AAI1_9ZZZZ</name>
<dbReference type="AlphaFoldDB" id="T1AAI1"/>
<evidence type="ECO:0000313" key="2">
    <source>
        <dbReference type="EMBL" id="EQD54042.1"/>
    </source>
</evidence>
<reference evidence="2" key="2">
    <citation type="journal article" date="2014" name="ISME J.">
        <title>Microbial stratification in low pH oxic and suboxic macroscopic growths along an acid mine drainage.</title>
        <authorList>
            <person name="Mendez-Garcia C."/>
            <person name="Mesa V."/>
            <person name="Sprenger R.R."/>
            <person name="Richter M."/>
            <person name="Diez M.S."/>
            <person name="Solano J."/>
            <person name="Bargiela R."/>
            <person name="Golyshina O.V."/>
            <person name="Manteca A."/>
            <person name="Ramos J.L."/>
            <person name="Gallego J.R."/>
            <person name="Llorente I."/>
            <person name="Martins Dos Santos V.A."/>
            <person name="Jensen O.N."/>
            <person name="Pelaez A.I."/>
            <person name="Sanchez J."/>
            <person name="Ferrer M."/>
        </authorList>
    </citation>
    <scope>NUCLEOTIDE SEQUENCE</scope>
</reference>
<proteinExistence type="predicted"/>
<evidence type="ECO:0000259" key="1">
    <source>
        <dbReference type="Pfam" id="PF01814"/>
    </source>
</evidence>
<accession>T1AAI1</accession>
<protein>
    <submittedName>
        <fullName evidence="2">Hemerythrin HHE cation binding domain protein</fullName>
    </submittedName>
</protein>
<dbReference type="PANTHER" id="PTHR39966:SF1">
    <property type="entry name" value="HEMERYTHRIN-LIKE DOMAIN-CONTAINING PROTEIN"/>
    <property type="match status" value="1"/>
</dbReference>
<dbReference type="EMBL" id="AUZY01006536">
    <property type="protein sequence ID" value="EQD54042.1"/>
    <property type="molecule type" value="Genomic_DNA"/>
</dbReference>
<dbReference type="InterPro" id="IPR012312">
    <property type="entry name" value="Hemerythrin-like"/>
</dbReference>
<feature type="domain" description="Hemerythrin-like" evidence="1">
    <location>
        <begin position="7"/>
        <end position="147"/>
    </location>
</feature>
<organism evidence="2">
    <name type="scientific">mine drainage metagenome</name>
    <dbReference type="NCBI Taxonomy" id="410659"/>
    <lineage>
        <taxon>unclassified sequences</taxon>
        <taxon>metagenomes</taxon>
        <taxon>ecological metagenomes</taxon>
    </lineage>
</organism>
<comment type="caution">
    <text evidence="2">The sequence shown here is derived from an EMBL/GenBank/DDBJ whole genome shotgun (WGS) entry which is preliminary data.</text>
</comment>